<dbReference type="AlphaFoldDB" id="A0A251XVS2"/>
<dbReference type="EMBL" id="MDHJ01000001">
    <property type="protein sequence ID" value="OUE09389.1"/>
    <property type="molecule type" value="Genomic_DNA"/>
</dbReference>
<dbReference type="Proteomes" id="UP000195106">
    <property type="component" value="Unassembled WGS sequence"/>
</dbReference>
<evidence type="ECO:0000313" key="1">
    <source>
        <dbReference type="EMBL" id="OUE09389.1"/>
    </source>
</evidence>
<protein>
    <submittedName>
        <fullName evidence="1">Mycothione reductase</fullName>
    </submittedName>
</protein>
<proteinExistence type="predicted"/>
<sequence length="49" mass="5173">MTGLARAQYWPHPAVTEVVENALLSVESAVAEWARENGPGDAPAAADRP</sequence>
<reference evidence="1 2" key="1">
    <citation type="submission" date="2016-08" db="EMBL/GenBank/DDBJ databases">
        <title>Genome sequence of Clavibacter michiganensis spp. strain CASJ009.</title>
        <authorList>
            <person name="Thapa S.P."/>
            <person name="Coaker G."/>
        </authorList>
    </citation>
    <scope>NUCLEOTIDE SEQUENCE [LARGE SCALE GENOMIC DNA]</scope>
    <source>
        <strain evidence="1">CASJ009</strain>
    </source>
</reference>
<organism evidence="1 2">
    <name type="scientific">Clavibacter michiganensis</name>
    <dbReference type="NCBI Taxonomy" id="28447"/>
    <lineage>
        <taxon>Bacteria</taxon>
        <taxon>Bacillati</taxon>
        <taxon>Actinomycetota</taxon>
        <taxon>Actinomycetes</taxon>
        <taxon>Micrococcales</taxon>
        <taxon>Microbacteriaceae</taxon>
        <taxon>Clavibacter</taxon>
    </lineage>
</organism>
<gene>
    <name evidence="1" type="ORF">CMsap09_10635</name>
</gene>
<accession>A0A251XVS2</accession>
<evidence type="ECO:0000313" key="2">
    <source>
        <dbReference type="Proteomes" id="UP000195106"/>
    </source>
</evidence>
<comment type="caution">
    <text evidence="1">The sequence shown here is derived from an EMBL/GenBank/DDBJ whole genome shotgun (WGS) entry which is preliminary data.</text>
</comment>
<name>A0A251XVS2_9MICO</name>